<reference evidence="1" key="1">
    <citation type="submission" date="2022-12" db="EMBL/GenBank/DDBJ databases">
        <authorList>
            <consortium name="Asia Pacific Centre for Animal Health"/>
            <person name="Klose S.M."/>
            <person name="Legione A.R."/>
            <person name="Monotti I."/>
            <person name="Bushell R."/>
            <person name="Marenda M.S."/>
            <person name="Sugiyama T."/>
            <person name="Browning G.F."/>
            <person name="Vaz P.K."/>
        </authorList>
    </citation>
    <scope>NUCLEOTIDE SEQUENCE</scope>
    <source>
        <strain evidence="1">Felid995</strain>
    </source>
</reference>
<dbReference type="EMBL" id="CP114370">
    <property type="protein sequence ID" value="WBP84155.1"/>
    <property type="molecule type" value="Genomic_DNA"/>
</dbReference>
<protein>
    <submittedName>
        <fullName evidence="1">M13 family metallopeptidase</fullName>
    </submittedName>
</protein>
<name>A0ACD4PHT9_9BACT</name>
<accession>A0ACD4PHT9</accession>
<gene>
    <name evidence="1" type="ORF">Me_995_000108</name>
</gene>
<evidence type="ECO:0000313" key="1">
    <source>
        <dbReference type="EMBL" id="WBP84155.1"/>
    </source>
</evidence>
<organism evidence="1 2">
    <name type="scientific">Mycoplasmopsis edwardii</name>
    <dbReference type="NCBI Taxonomy" id="53558"/>
    <lineage>
        <taxon>Bacteria</taxon>
        <taxon>Bacillati</taxon>
        <taxon>Mycoplasmatota</taxon>
        <taxon>Mycoplasmoidales</taxon>
        <taxon>Metamycoplasmataceae</taxon>
        <taxon>Mycoplasmopsis</taxon>
    </lineage>
</organism>
<keyword evidence="2" id="KW-1185">Reference proteome</keyword>
<evidence type="ECO:0000313" key="2">
    <source>
        <dbReference type="Proteomes" id="UP001213039"/>
    </source>
</evidence>
<sequence>MKPNLRDDFYEYVNHDWLKEAKIPEDRSSIGSFVEMDIELEKLLKTTIDKWYKDASTLPDDKLIHEYVKFYSMVIDEEKRAELKWEPVREFLNKIEEIKSFKELFNKEREFWLNYTALPFDVEIYDDFVDNSKRILWVSNSSSHILPSKETYSNETESTKLLTAWSNMVIDLLVSYGFSNEEAKAKVEKALDFDLFYKDFLLSSVEKANYVAMYNLQSMDKIKSYSKQYDLEKVVTSILKQRPENGSVVNGRFFENFDQIFAEERFESYKAHMFIFNLLSTTSFLSEGIRLKANEFKKALYSIDKSRSLSDFSFDLTNKFFGMPLGMYYAREYFGEKAKKDVEHMVQSMIQIYKNRLTENKWLSKETIEKAIKKLSKMDVMVGYPEVIRPYYQEFKVTTYQEGGNLFKNVKEFSRIIAEYTLSLYLKNEDKRFWSMSPATINAYYSPLKNHIVFPAAILSWPFYNLDRVSSANYGGIGAVIAHEISHGFDNNGSQFDENGSLNNWWTDSDRKEFELRTQKAIELFDGRETKFGKVNGKLTVSENIADLGGFECALAAASLEKDFAIEEFFKSWATIWRSIYKEGAAKRQLEVDVHSPTKIRANVILANNEEFVSLYEIKETDKMYVSPEKRVKIW</sequence>
<dbReference type="Proteomes" id="UP001213039">
    <property type="component" value="Chromosome"/>
</dbReference>
<proteinExistence type="predicted"/>